<dbReference type="AlphaFoldDB" id="A0A2S5A5Q4"/>
<comment type="caution">
    <text evidence="1">The sequence shown here is derived from an EMBL/GenBank/DDBJ whole genome shotgun (WGS) entry which is preliminary data.</text>
</comment>
<accession>A0A2S5A5Q4</accession>
<keyword evidence="2" id="KW-1185">Reference proteome</keyword>
<name>A0A2S5A5Q4_9SPHI</name>
<reference evidence="1 2" key="1">
    <citation type="submission" date="2018-01" db="EMBL/GenBank/DDBJ databases">
        <authorList>
            <person name="Gaut B.S."/>
            <person name="Morton B.R."/>
            <person name="Clegg M.T."/>
            <person name="Duvall M.R."/>
        </authorList>
    </citation>
    <scope>NUCLEOTIDE SEQUENCE [LARGE SCALE GENOMIC DNA]</scope>
    <source>
        <strain evidence="1 2">HR-AV</strain>
    </source>
</reference>
<dbReference type="EMBL" id="PQVF01000003">
    <property type="protein sequence ID" value="POY37856.1"/>
    <property type="molecule type" value="Genomic_DNA"/>
</dbReference>
<organism evidence="1 2">
    <name type="scientific">Solitalea longa</name>
    <dbReference type="NCBI Taxonomy" id="2079460"/>
    <lineage>
        <taxon>Bacteria</taxon>
        <taxon>Pseudomonadati</taxon>
        <taxon>Bacteroidota</taxon>
        <taxon>Sphingobacteriia</taxon>
        <taxon>Sphingobacteriales</taxon>
        <taxon>Sphingobacteriaceae</taxon>
        <taxon>Solitalea</taxon>
    </lineage>
</organism>
<dbReference type="RefSeq" id="WP_103787987.1">
    <property type="nucleotide sequence ID" value="NZ_PQVF01000003.1"/>
</dbReference>
<gene>
    <name evidence="1" type="ORF">C3K47_04815</name>
</gene>
<dbReference type="Proteomes" id="UP000236893">
    <property type="component" value="Unassembled WGS sequence"/>
</dbReference>
<protein>
    <submittedName>
        <fullName evidence="1">Uncharacterized protein</fullName>
    </submittedName>
</protein>
<dbReference type="OrthoDB" id="792024at2"/>
<sequence length="242" mass="27970">MDKKVQQALKAALAGYKIGQSGSIPATFSADDQSVSFYNTLVKIFSEGEDFNQKMKAMDEAFDDEPAFEPLREFFFDLLLINFFQSDATRLDDDYLESPEWLKIEDDTIDRGTELLNLFLYLHECDMENIGPELSDYLKEFLLIEEEEFQEELEIYEDVVAHQMLVESTYAEIAKTTEKLDETAPLKDLFYVLMSFFNETEPEIDDLEDYLKNASNKSFDTAALFAILVYNYSLSELPVKIN</sequence>
<evidence type="ECO:0000313" key="1">
    <source>
        <dbReference type="EMBL" id="POY37856.1"/>
    </source>
</evidence>
<proteinExistence type="predicted"/>
<evidence type="ECO:0000313" key="2">
    <source>
        <dbReference type="Proteomes" id="UP000236893"/>
    </source>
</evidence>